<keyword evidence="1" id="KW-0805">Transcription regulation</keyword>
<dbReference type="Proteomes" id="UP001428290">
    <property type="component" value="Unassembled WGS sequence"/>
</dbReference>
<dbReference type="InterPro" id="IPR011991">
    <property type="entry name" value="ArsR-like_HTH"/>
</dbReference>
<evidence type="ECO:0000256" key="2">
    <source>
        <dbReference type="ARBA" id="ARBA00023125"/>
    </source>
</evidence>
<evidence type="ECO:0000256" key="1">
    <source>
        <dbReference type="ARBA" id="ARBA00023015"/>
    </source>
</evidence>
<dbReference type="PRINTS" id="PR00778">
    <property type="entry name" value="HTHARSR"/>
</dbReference>
<gene>
    <name evidence="5" type="ORF">Hgul01_00818</name>
</gene>
<dbReference type="PANTHER" id="PTHR43132:SF6">
    <property type="entry name" value="HTH-TYPE TRANSCRIPTIONAL REPRESSOR CZRA"/>
    <property type="match status" value="1"/>
</dbReference>
<dbReference type="InterPro" id="IPR036388">
    <property type="entry name" value="WH-like_DNA-bd_sf"/>
</dbReference>
<organism evidence="5 6">
    <name type="scientific">Herpetosiphon gulosus</name>
    <dbReference type="NCBI Taxonomy" id="1973496"/>
    <lineage>
        <taxon>Bacteria</taxon>
        <taxon>Bacillati</taxon>
        <taxon>Chloroflexota</taxon>
        <taxon>Chloroflexia</taxon>
        <taxon>Herpetosiphonales</taxon>
        <taxon>Herpetosiphonaceae</taxon>
        <taxon>Herpetosiphon</taxon>
    </lineage>
</organism>
<keyword evidence="2" id="KW-0238">DNA-binding</keyword>
<evidence type="ECO:0000259" key="4">
    <source>
        <dbReference type="PROSITE" id="PS50987"/>
    </source>
</evidence>
<dbReference type="PROSITE" id="PS50987">
    <property type="entry name" value="HTH_ARSR_2"/>
    <property type="match status" value="1"/>
</dbReference>
<dbReference type="Gene3D" id="1.10.10.10">
    <property type="entry name" value="Winged helix-like DNA-binding domain superfamily/Winged helix DNA-binding domain"/>
    <property type="match status" value="1"/>
</dbReference>
<dbReference type="InterPro" id="IPR001845">
    <property type="entry name" value="HTH_ArsR_DNA-bd_dom"/>
</dbReference>
<evidence type="ECO:0000256" key="3">
    <source>
        <dbReference type="ARBA" id="ARBA00023163"/>
    </source>
</evidence>
<dbReference type="PANTHER" id="PTHR43132">
    <property type="entry name" value="ARSENICAL RESISTANCE OPERON REPRESSOR ARSR-RELATED"/>
    <property type="match status" value="1"/>
</dbReference>
<proteinExistence type="predicted"/>
<protein>
    <recommendedName>
        <fullName evidence="4">HTH arsR-type domain-containing protein</fullName>
    </recommendedName>
</protein>
<sequence length="125" mass="14028">MPEIHPLQTTNQLPSTALHAVVAMFKALSDPTRAQLIYVLTHRTCTVNELSSYVEVSASTVSHHLAKLRDLKLVRTQRVGTQIYYTIDDDHVAGVFREALYHLDHVAAQSYGALANNFEQKEPNQ</sequence>
<dbReference type="RefSeq" id="WP_345720673.1">
    <property type="nucleotide sequence ID" value="NZ_BAABRU010000003.1"/>
</dbReference>
<dbReference type="InterPro" id="IPR051011">
    <property type="entry name" value="Metal_resp_trans_reg"/>
</dbReference>
<accession>A0ABP9WYA6</accession>
<feature type="domain" description="HTH arsR-type" evidence="4">
    <location>
        <begin position="13"/>
        <end position="107"/>
    </location>
</feature>
<dbReference type="Pfam" id="PF01022">
    <property type="entry name" value="HTH_5"/>
    <property type="match status" value="1"/>
</dbReference>
<keyword evidence="3" id="KW-0804">Transcription</keyword>
<evidence type="ECO:0000313" key="5">
    <source>
        <dbReference type="EMBL" id="GAA5527036.1"/>
    </source>
</evidence>
<evidence type="ECO:0000313" key="6">
    <source>
        <dbReference type="Proteomes" id="UP001428290"/>
    </source>
</evidence>
<dbReference type="SMART" id="SM00418">
    <property type="entry name" value="HTH_ARSR"/>
    <property type="match status" value="1"/>
</dbReference>
<dbReference type="EMBL" id="BAABRU010000003">
    <property type="protein sequence ID" value="GAA5527036.1"/>
    <property type="molecule type" value="Genomic_DNA"/>
</dbReference>
<dbReference type="SUPFAM" id="SSF46785">
    <property type="entry name" value="Winged helix' DNA-binding domain"/>
    <property type="match status" value="1"/>
</dbReference>
<name>A0ABP9WYA6_9CHLR</name>
<dbReference type="InterPro" id="IPR036390">
    <property type="entry name" value="WH_DNA-bd_sf"/>
</dbReference>
<reference evidence="5 6" key="1">
    <citation type="submission" date="2024-02" db="EMBL/GenBank/DDBJ databases">
        <title>Herpetosiphon gulosus NBRC 112829.</title>
        <authorList>
            <person name="Ichikawa N."/>
            <person name="Katano-Makiyama Y."/>
            <person name="Hidaka K."/>
        </authorList>
    </citation>
    <scope>NUCLEOTIDE SEQUENCE [LARGE SCALE GENOMIC DNA]</scope>
    <source>
        <strain evidence="5 6">NBRC 112829</strain>
    </source>
</reference>
<dbReference type="NCBIfam" id="NF033788">
    <property type="entry name" value="HTH_metalloreg"/>
    <property type="match status" value="1"/>
</dbReference>
<dbReference type="CDD" id="cd00090">
    <property type="entry name" value="HTH_ARSR"/>
    <property type="match status" value="1"/>
</dbReference>
<comment type="caution">
    <text evidence="5">The sequence shown here is derived from an EMBL/GenBank/DDBJ whole genome shotgun (WGS) entry which is preliminary data.</text>
</comment>
<keyword evidence="6" id="KW-1185">Reference proteome</keyword>